<sequence length="506" mass="58626">MSVKSTPKADKASAGDQNGDSSITSPPRANHSAEISELKRIVKELQKRQDEEVSLLKKNLEQANDSLEKSNSELEKIRQVNTTCEDTKYEETKSEKHQSSQNSLCEDSEEEVETSLDNQSIDEEQCTEEAEFSRKWFEVMTNVLPQLPLVNNTTPNITFKEYIKDNSTFVSVAQTAFDIVYKYTESVVEDKMKDLLSVLGIKKESETYNHLLTTLDPFWRQNSQCVFDWKYHKLSLLRWYIHDFQIACERNLKIKVKLIEEEQFANLIRKLFDLAVSMCLHNPKITIILDRSLFSKEPTDSLKCLRFKERKYHSLDGTQEKKCIVVMPVPCYGTKPLKSMKPCVITYVKQTVEKQNFRELRALYPSTEVIHNVRSQMPQNTIETEIFPTLNQDFGIPKGFKTPVDEKQKASPVYGYFPQEPSKLEIKENIPYNNVLRNSYIHDSSVKRLSTEQRSHSDIGGTKSRSSSLRRPYSGNYKYQGYPSPSEKSYGDQKLKRRKLFSYLDI</sequence>
<feature type="compositionally biased region" description="Acidic residues" evidence="1">
    <location>
        <begin position="106"/>
        <end position="124"/>
    </location>
</feature>
<gene>
    <name evidence="2" type="ORF">ECRASSUSDP1_LOCUS6041</name>
</gene>
<dbReference type="AlphaFoldDB" id="A0AAD1XBC1"/>
<feature type="region of interest" description="Disordered" evidence="1">
    <location>
        <begin position="1"/>
        <end position="35"/>
    </location>
</feature>
<proteinExistence type="predicted"/>
<feature type="compositionally biased region" description="Basic and acidic residues" evidence="1">
    <location>
        <begin position="447"/>
        <end position="457"/>
    </location>
</feature>
<feature type="region of interest" description="Disordered" evidence="1">
    <location>
        <begin position="447"/>
        <end position="493"/>
    </location>
</feature>
<keyword evidence="3" id="KW-1185">Reference proteome</keyword>
<dbReference type="EMBL" id="CAMPGE010005854">
    <property type="protein sequence ID" value="CAI2364696.1"/>
    <property type="molecule type" value="Genomic_DNA"/>
</dbReference>
<reference evidence="2" key="1">
    <citation type="submission" date="2023-07" db="EMBL/GenBank/DDBJ databases">
        <authorList>
            <consortium name="AG Swart"/>
            <person name="Singh M."/>
            <person name="Singh A."/>
            <person name="Seah K."/>
            <person name="Emmerich C."/>
        </authorList>
    </citation>
    <scope>NUCLEOTIDE SEQUENCE</scope>
    <source>
        <strain evidence="2">DP1</strain>
    </source>
</reference>
<accession>A0AAD1XBC1</accession>
<evidence type="ECO:0000313" key="2">
    <source>
        <dbReference type="EMBL" id="CAI2364696.1"/>
    </source>
</evidence>
<feature type="region of interest" description="Disordered" evidence="1">
    <location>
        <begin position="88"/>
        <end position="124"/>
    </location>
</feature>
<name>A0AAD1XBC1_EUPCR</name>
<evidence type="ECO:0000313" key="3">
    <source>
        <dbReference type="Proteomes" id="UP001295684"/>
    </source>
</evidence>
<comment type="caution">
    <text evidence="2">The sequence shown here is derived from an EMBL/GenBank/DDBJ whole genome shotgun (WGS) entry which is preliminary data.</text>
</comment>
<evidence type="ECO:0000256" key="1">
    <source>
        <dbReference type="SAM" id="MobiDB-lite"/>
    </source>
</evidence>
<feature type="compositionally biased region" description="Polar residues" evidence="1">
    <location>
        <begin position="15"/>
        <end position="27"/>
    </location>
</feature>
<dbReference type="Proteomes" id="UP001295684">
    <property type="component" value="Unassembled WGS sequence"/>
</dbReference>
<feature type="compositionally biased region" description="Basic and acidic residues" evidence="1">
    <location>
        <begin position="88"/>
        <end position="98"/>
    </location>
</feature>
<organism evidence="2 3">
    <name type="scientific">Euplotes crassus</name>
    <dbReference type="NCBI Taxonomy" id="5936"/>
    <lineage>
        <taxon>Eukaryota</taxon>
        <taxon>Sar</taxon>
        <taxon>Alveolata</taxon>
        <taxon>Ciliophora</taxon>
        <taxon>Intramacronucleata</taxon>
        <taxon>Spirotrichea</taxon>
        <taxon>Hypotrichia</taxon>
        <taxon>Euplotida</taxon>
        <taxon>Euplotidae</taxon>
        <taxon>Moneuplotes</taxon>
    </lineage>
</organism>
<protein>
    <submittedName>
        <fullName evidence="2">Uncharacterized protein</fullName>
    </submittedName>
</protein>